<dbReference type="PANTHER" id="PTHR43033">
    <property type="entry name" value="TRNA(ILE)-LYSIDINE SYNTHASE-RELATED"/>
    <property type="match status" value="1"/>
</dbReference>
<dbReference type="EMBL" id="CP038810">
    <property type="protein sequence ID" value="QBZ98811.1"/>
    <property type="molecule type" value="Genomic_DNA"/>
</dbReference>
<evidence type="ECO:0000256" key="4">
    <source>
        <dbReference type="ARBA" id="ARBA00022694"/>
    </source>
</evidence>
<keyword evidence="5 8" id="KW-0547">Nucleotide-binding</keyword>
<evidence type="ECO:0000256" key="8">
    <source>
        <dbReference type="HAMAP-Rule" id="MF_01161"/>
    </source>
</evidence>
<evidence type="ECO:0000256" key="7">
    <source>
        <dbReference type="ARBA" id="ARBA00048539"/>
    </source>
</evidence>
<keyword evidence="4 8" id="KW-0819">tRNA processing</keyword>
<evidence type="ECO:0000313" key="10">
    <source>
        <dbReference type="EMBL" id="QBZ98811.1"/>
    </source>
</evidence>
<dbReference type="NCBIfam" id="TIGR02433">
    <property type="entry name" value="lysidine_TilS_C"/>
    <property type="match status" value="1"/>
</dbReference>
<dbReference type="CDD" id="cd01992">
    <property type="entry name" value="TilS_N"/>
    <property type="match status" value="1"/>
</dbReference>
<keyword evidence="11" id="KW-1185">Reference proteome</keyword>
<dbReference type="InterPro" id="IPR012796">
    <property type="entry name" value="Lysidine-tRNA-synth_C"/>
</dbReference>
<dbReference type="OrthoDB" id="9807403at2"/>
<name>A0A4P7PV02_9FLAO</name>
<evidence type="ECO:0000256" key="5">
    <source>
        <dbReference type="ARBA" id="ARBA00022741"/>
    </source>
</evidence>
<accession>A0A4P7PV02</accession>
<sequence>MLTKFQNHINQNLPFLKGKKLLLAISGGIDSMVLLHLCHQLKLDVRVAHCNFQLRGDESDEDEKFVKYQCEMIDVLLFVNRFDTKKFAEKQKLSIQVVARNLRYEWFNSLLINNDYDYILTAHHLDDSLETFLINFTRGSGLDGLTGIPQQNGNIVRPLLPFSRNEIETFAKENNVEWREDSSNASDKYLRNKLRHDVIPILKELNPSLLDSFENTVSSLQQAKSLVSDASQMVYKQVVSEEDTIKIDISKLLKFQNHKAYLYQWLSEYGFTDWDAVYDLIEAQSGKQVFSETHILLKDRNHLILFPKQNDSEPIHFWIKKEQKEVKFPLKMAFCSVEDISVQATNTIFVDEDKLQFPLEIRKWQEGDWFYPHGMNGKKKLSKFFKDEKFSLLDKSSTWLLCSENQIVWVIGKRQDERFKVVETTIKILKINYTA</sequence>
<dbReference type="HAMAP" id="MF_01161">
    <property type="entry name" value="tRNA_Ile_lys_synt"/>
    <property type="match status" value="1"/>
</dbReference>
<dbReference type="Pfam" id="PF01171">
    <property type="entry name" value="ATP_bind_3"/>
    <property type="match status" value="1"/>
</dbReference>
<keyword evidence="6 8" id="KW-0067">ATP-binding</keyword>
<dbReference type="Proteomes" id="UP000296862">
    <property type="component" value="Chromosome"/>
</dbReference>
<comment type="similarity">
    <text evidence="8">Belongs to the tRNA(Ile)-lysidine synthase family.</text>
</comment>
<comment type="function">
    <text evidence="8">Ligates lysine onto the cytidine present at position 34 of the AUA codon-specific tRNA(Ile) that contains the anticodon CAU, in an ATP-dependent manner. Cytidine is converted to lysidine, thus changing the amino acid specificity of the tRNA from methionine to isoleucine.</text>
</comment>
<dbReference type="SUPFAM" id="SSF56037">
    <property type="entry name" value="PheT/TilS domain"/>
    <property type="match status" value="1"/>
</dbReference>
<feature type="binding site" evidence="8">
    <location>
        <begin position="26"/>
        <end position="31"/>
    </location>
    <ligand>
        <name>ATP</name>
        <dbReference type="ChEBI" id="CHEBI:30616"/>
    </ligand>
</feature>
<dbReference type="GO" id="GO:0032267">
    <property type="term" value="F:tRNA(Ile)-lysidine synthase activity"/>
    <property type="evidence" value="ECO:0007669"/>
    <property type="project" value="UniProtKB-EC"/>
</dbReference>
<comment type="domain">
    <text evidence="8">The N-terminal region contains the highly conserved SGGXDS motif, predicted to be a P-loop motif involved in ATP binding.</text>
</comment>
<dbReference type="AlphaFoldDB" id="A0A4P7PV02"/>
<evidence type="ECO:0000259" key="9">
    <source>
        <dbReference type="SMART" id="SM00977"/>
    </source>
</evidence>
<evidence type="ECO:0000256" key="3">
    <source>
        <dbReference type="ARBA" id="ARBA00022598"/>
    </source>
</evidence>
<evidence type="ECO:0000313" key="11">
    <source>
        <dbReference type="Proteomes" id="UP000296862"/>
    </source>
</evidence>
<comment type="subcellular location">
    <subcellularLocation>
        <location evidence="1 8">Cytoplasm</location>
    </subcellularLocation>
</comment>
<dbReference type="InterPro" id="IPR012094">
    <property type="entry name" value="tRNA_Ile_lys_synt"/>
</dbReference>
<dbReference type="EC" id="6.3.4.19" evidence="8"/>
<dbReference type="GO" id="GO:0005737">
    <property type="term" value="C:cytoplasm"/>
    <property type="evidence" value="ECO:0007669"/>
    <property type="project" value="UniProtKB-SubCell"/>
</dbReference>
<evidence type="ECO:0000256" key="6">
    <source>
        <dbReference type="ARBA" id="ARBA00022840"/>
    </source>
</evidence>
<evidence type="ECO:0000256" key="1">
    <source>
        <dbReference type="ARBA" id="ARBA00004496"/>
    </source>
</evidence>
<dbReference type="RefSeq" id="WP_136152700.1">
    <property type="nucleotide sequence ID" value="NZ_CP038810.1"/>
</dbReference>
<evidence type="ECO:0000256" key="2">
    <source>
        <dbReference type="ARBA" id="ARBA00022490"/>
    </source>
</evidence>
<dbReference type="Gene3D" id="3.40.50.620">
    <property type="entry name" value="HUPs"/>
    <property type="match status" value="1"/>
</dbReference>
<dbReference type="InterPro" id="IPR014729">
    <property type="entry name" value="Rossmann-like_a/b/a_fold"/>
</dbReference>
<dbReference type="PANTHER" id="PTHR43033:SF1">
    <property type="entry name" value="TRNA(ILE)-LYSIDINE SYNTHASE-RELATED"/>
    <property type="match status" value="1"/>
</dbReference>
<dbReference type="GO" id="GO:0005524">
    <property type="term" value="F:ATP binding"/>
    <property type="evidence" value="ECO:0007669"/>
    <property type="project" value="UniProtKB-UniRule"/>
</dbReference>
<organism evidence="10 11">
    <name type="scientific">Flavobacterium sangjuense</name>
    <dbReference type="NCBI Taxonomy" id="2518177"/>
    <lineage>
        <taxon>Bacteria</taxon>
        <taxon>Pseudomonadati</taxon>
        <taxon>Bacteroidota</taxon>
        <taxon>Flavobacteriia</taxon>
        <taxon>Flavobacteriales</taxon>
        <taxon>Flavobacteriaceae</taxon>
        <taxon>Flavobacterium</taxon>
    </lineage>
</organism>
<proteinExistence type="inferred from homology"/>
<comment type="catalytic activity">
    <reaction evidence="7 8">
        <text>cytidine(34) in tRNA(Ile2) + L-lysine + ATP = lysidine(34) in tRNA(Ile2) + AMP + diphosphate + H(+)</text>
        <dbReference type="Rhea" id="RHEA:43744"/>
        <dbReference type="Rhea" id="RHEA-COMP:10625"/>
        <dbReference type="Rhea" id="RHEA-COMP:10670"/>
        <dbReference type="ChEBI" id="CHEBI:15378"/>
        <dbReference type="ChEBI" id="CHEBI:30616"/>
        <dbReference type="ChEBI" id="CHEBI:32551"/>
        <dbReference type="ChEBI" id="CHEBI:33019"/>
        <dbReference type="ChEBI" id="CHEBI:82748"/>
        <dbReference type="ChEBI" id="CHEBI:83665"/>
        <dbReference type="ChEBI" id="CHEBI:456215"/>
        <dbReference type="EC" id="6.3.4.19"/>
    </reaction>
</comment>
<keyword evidence="2 8" id="KW-0963">Cytoplasm</keyword>
<dbReference type="Pfam" id="PF11734">
    <property type="entry name" value="TilS_C"/>
    <property type="match status" value="1"/>
</dbReference>
<feature type="domain" description="Lysidine-tRNA(Ile) synthetase C-terminal" evidence="9">
    <location>
        <begin position="359"/>
        <end position="431"/>
    </location>
</feature>
<dbReference type="InterPro" id="IPR012795">
    <property type="entry name" value="tRNA_Ile_lys_synt_N"/>
</dbReference>
<keyword evidence="3 8" id="KW-0436">Ligase</keyword>
<dbReference type="SUPFAM" id="SSF52402">
    <property type="entry name" value="Adenine nucleotide alpha hydrolases-like"/>
    <property type="match status" value="1"/>
</dbReference>
<dbReference type="SMART" id="SM00977">
    <property type="entry name" value="TilS_C"/>
    <property type="match status" value="1"/>
</dbReference>
<dbReference type="KEGG" id="fsn:GS03_02322"/>
<protein>
    <recommendedName>
        <fullName evidence="8">tRNA(Ile)-lysidine synthase</fullName>
        <ecNumber evidence="8">6.3.4.19</ecNumber>
    </recommendedName>
    <alternativeName>
        <fullName evidence="8">tRNA(Ile)-2-lysyl-cytidine synthase</fullName>
    </alternativeName>
    <alternativeName>
        <fullName evidence="8">tRNA(Ile)-lysidine synthetase</fullName>
    </alternativeName>
</protein>
<dbReference type="InterPro" id="IPR011063">
    <property type="entry name" value="TilS/TtcA_N"/>
</dbReference>
<reference evidence="10 11" key="1">
    <citation type="submission" date="2019-04" db="EMBL/GenBank/DDBJ databases">
        <title>Flavobacterium sp. GS03.</title>
        <authorList>
            <person name="Kim H."/>
        </authorList>
    </citation>
    <scope>NUCLEOTIDE SEQUENCE [LARGE SCALE GENOMIC DNA]</scope>
    <source>
        <strain evidence="10 11">GS03</strain>
    </source>
</reference>
<dbReference type="NCBIfam" id="TIGR02432">
    <property type="entry name" value="lysidine_TilS_N"/>
    <property type="match status" value="1"/>
</dbReference>
<gene>
    <name evidence="8 10" type="primary">tilS</name>
    <name evidence="10" type="ORF">GS03_02322</name>
</gene>
<dbReference type="GO" id="GO:0006400">
    <property type="term" value="P:tRNA modification"/>
    <property type="evidence" value="ECO:0007669"/>
    <property type="project" value="UniProtKB-UniRule"/>
</dbReference>